<evidence type="ECO:0000256" key="18">
    <source>
        <dbReference type="ARBA" id="ARBA00032181"/>
    </source>
</evidence>
<feature type="region of interest" description="Disordered" evidence="21">
    <location>
        <begin position="26"/>
        <end position="47"/>
    </location>
</feature>
<dbReference type="Proteomes" id="UP000001307">
    <property type="component" value="Unassembled WGS sequence"/>
</dbReference>
<gene>
    <name evidence="23" type="ORF">GSOID_T00007679001</name>
</gene>
<evidence type="ECO:0000256" key="9">
    <source>
        <dbReference type="ARBA" id="ARBA00022723"/>
    </source>
</evidence>
<evidence type="ECO:0000256" key="8">
    <source>
        <dbReference type="ARBA" id="ARBA00022692"/>
    </source>
</evidence>
<evidence type="ECO:0000256" key="22">
    <source>
        <dbReference type="SAM" id="SignalP"/>
    </source>
</evidence>
<comment type="cofactor">
    <cofactor evidence="1">
        <name>Mn(2+)</name>
        <dbReference type="ChEBI" id="CHEBI:29035"/>
    </cofactor>
</comment>
<dbReference type="AlphaFoldDB" id="E4XC27"/>
<dbReference type="InterPro" id="IPR029044">
    <property type="entry name" value="Nucleotide-diphossugar_trans"/>
</dbReference>
<evidence type="ECO:0000256" key="4">
    <source>
        <dbReference type="ARBA" id="ARBA00008539"/>
    </source>
</evidence>
<feature type="signal peptide" evidence="22">
    <location>
        <begin position="1"/>
        <end position="21"/>
    </location>
</feature>
<evidence type="ECO:0000313" key="24">
    <source>
        <dbReference type="Proteomes" id="UP000001307"/>
    </source>
</evidence>
<dbReference type="GO" id="GO:0046872">
    <property type="term" value="F:metal ion binding"/>
    <property type="evidence" value="ECO:0007669"/>
    <property type="project" value="UniProtKB-KW"/>
</dbReference>
<evidence type="ECO:0000256" key="11">
    <source>
        <dbReference type="ARBA" id="ARBA00022989"/>
    </source>
</evidence>
<dbReference type="UniPathway" id="UPA00378"/>
<keyword evidence="22" id="KW-0732">Signal</keyword>
<comment type="subcellular location">
    <subcellularLocation>
        <location evidence="2">Golgi apparatus membrane</location>
        <topology evidence="2">Single-pass type II membrane protein</topology>
    </subcellularLocation>
</comment>
<keyword evidence="24" id="KW-1185">Reference proteome</keyword>
<comment type="catalytic activity">
    <reaction evidence="20">
        <text>3-O-[beta-D-Xyl-(1-&gt;4)-Rib-ol-P-Rib-ol-P-3-beta-D-GalNAc-(1-&gt;3)-beta-D-GlcNAc-(1-&gt;4)-(O-6-P-alpha-D-Man)]-Thr-[protein] + UDP-alpha-D-glucuronate = 3-O-[beta-D-GlcA-(1-&gt;3)-beta-D-Xyl-(1-&gt;4)-Rib-ol-P-Rib-ol-P-3-beta-D-GalNAc-(1-&gt;3)-beta-D-GlcNAc-(1-&gt;4)-(O-6-P-alpha-D-Man)]-Thr-[protein] + UDP + H(+)</text>
        <dbReference type="Rhea" id="RHEA:46860"/>
        <dbReference type="Rhea" id="RHEA-COMP:15023"/>
        <dbReference type="Rhea" id="RHEA-COMP:17482"/>
        <dbReference type="ChEBI" id="CHEBI:15378"/>
        <dbReference type="ChEBI" id="CHEBI:58052"/>
        <dbReference type="ChEBI" id="CHEBI:58223"/>
        <dbReference type="ChEBI" id="CHEBI:142405"/>
        <dbReference type="ChEBI" id="CHEBI:177336"/>
    </reaction>
</comment>
<keyword evidence="9" id="KW-0479">Metal-binding</keyword>
<evidence type="ECO:0000256" key="1">
    <source>
        <dbReference type="ARBA" id="ARBA00001936"/>
    </source>
</evidence>
<keyword evidence="12" id="KW-0333">Golgi apparatus</keyword>
<evidence type="ECO:0000256" key="20">
    <source>
        <dbReference type="ARBA" id="ARBA00047852"/>
    </source>
</evidence>
<keyword evidence="10" id="KW-0735">Signal-anchor</keyword>
<evidence type="ECO:0000256" key="17">
    <source>
        <dbReference type="ARBA" id="ARBA00032175"/>
    </source>
</evidence>
<evidence type="ECO:0000256" key="12">
    <source>
        <dbReference type="ARBA" id="ARBA00023034"/>
    </source>
</evidence>
<proteinExistence type="inferred from homology"/>
<evidence type="ECO:0000256" key="10">
    <source>
        <dbReference type="ARBA" id="ARBA00022968"/>
    </source>
</evidence>
<dbReference type="GO" id="GO:0035269">
    <property type="term" value="P:protein O-linked glycosylation via mannose"/>
    <property type="evidence" value="ECO:0007669"/>
    <property type="project" value="TreeGrafter"/>
</dbReference>
<keyword evidence="6" id="KW-0328">Glycosyltransferase</keyword>
<evidence type="ECO:0000256" key="3">
    <source>
        <dbReference type="ARBA" id="ARBA00004922"/>
    </source>
</evidence>
<dbReference type="PANTHER" id="PTHR46420">
    <property type="entry name" value="BETA-1,4-GLUCURONYLTRANSFERASE 1"/>
    <property type="match status" value="1"/>
</dbReference>
<evidence type="ECO:0000256" key="7">
    <source>
        <dbReference type="ARBA" id="ARBA00022679"/>
    </source>
</evidence>
<sequence length="510" mass="58843">MISGLVTVLSLVILLELAVLASRRAGTSGGASPRARQKRGSPDEGLGTFFSGETYDYSGEYRIVRFHRSEGAVFKNSWEWNDVTLATQGSLDKLSYLTGIADRFDGPLSVSIFCPGYDAAYADDAIHMLRKCYPKISENVMFHLVYPAEQPADLAYTTGWRDLECADFIYQLKAFTSTENEAIIFPHNVLRNVARSAVHSEFFLLLDIDLAPSLNLRQSFVDYANENNLWEEENDLVVYVLPAFEQKAGTKMPKDKDELINAIEKGNIRPFHNETCFPCHRPEKYEHWKNTSEKFIAFEAPWEEAWEPFYIGRRSLPYYDERFKGFGFDRIQQVCELYVAGYTLKVLSNSFVVHDNWKRPAAESETTPKDSFNWFLFNYHFKDELQRKYNTSKTCSPLPEDTQVMGPRQGKPLNDRKANDDFNRYQIQQNMMGKPVAIKNEPPFTMDVPSNPLALLPNHDHRKLKVLKSHIRTYSHEELQEIYQKGLSSDGIMKEFRVPKDDDLTWEFEN</sequence>
<dbReference type="OrthoDB" id="9974378at2759"/>
<reference evidence="23" key="1">
    <citation type="journal article" date="2010" name="Science">
        <title>Plasticity of animal genome architecture unmasked by rapid evolution of a pelagic tunicate.</title>
        <authorList>
            <person name="Denoeud F."/>
            <person name="Henriet S."/>
            <person name="Mungpakdee S."/>
            <person name="Aury J.M."/>
            <person name="Da Silva C."/>
            <person name="Brinkmann H."/>
            <person name="Mikhaleva J."/>
            <person name="Olsen L.C."/>
            <person name="Jubin C."/>
            <person name="Canestro C."/>
            <person name="Bouquet J.M."/>
            <person name="Danks G."/>
            <person name="Poulain J."/>
            <person name="Campsteijn C."/>
            <person name="Adamski M."/>
            <person name="Cross I."/>
            <person name="Yadetie F."/>
            <person name="Muffato M."/>
            <person name="Louis A."/>
            <person name="Butcher S."/>
            <person name="Tsagkogeorga G."/>
            <person name="Konrad A."/>
            <person name="Singh S."/>
            <person name="Jensen M.F."/>
            <person name="Cong E.H."/>
            <person name="Eikeseth-Otteraa H."/>
            <person name="Noel B."/>
            <person name="Anthouard V."/>
            <person name="Porcel B.M."/>
            <person name="Kachouri-Lafond R."/>
            <person name="Nishino A."/>
            <person name="Ugolini M."/>
            <person name="Chourrout P."/>
            <person name="Nishida H."/>
            <person name="Aasland R."/>
            <person name="Huzurbazar S."/>
            <person name="Westhof E."/>
            <person name="Delsuc F."/>
            <person name="Lehrach H."/>
            <person name="Reinhardt R."/>
            <person name="Weissenbach J."/>
            <person name="Roy S.W."/>
            <person name="Artiguenave F."/>
            <person name="Postlethwait J.H."/>
            <person name="Manak J.R."/>
            <person name="Thompson E.M."/>
            <person name="Jaillon O."/>
            <person name="Du Pasquier L."/>
            <person name="Boudinot P."/>
            <person name="Liberles D.A."/>
            <person name="Volff J.N."/>
            <person name="Philippe H."/>
            <person name="Lenhard B."/>
            <person name="Roest Crollius H."/>
            <person name="Wincker P."/>
            <person name="Chourrout D."/>
        </authorList>
    </citation>
    <scope>NUCLEOTIDE SEQUENCE [LARGE SCALE GENOMIC DNA]</scope>
</reference>
<evidence type="ECO:0000256" key="14">
    <source>
        <dbReference type="ARBA" id="ARBA00023180"/>
    </source>
</evidence>
<dbReference type="GO" id="GO:0000139">
    <property type="term" value="C:Golgi membrane"/>
    <property type="evidence" value="ECO:0007669"/>
    <property type="project" value="UniProtKB-SubCell"/>
</dbReference>
<feature type="chain" id="PRO_5003192480" description="Beta-1,4-glucuronyltransferase 1" evidence="22">
    <location>
        <begin position="22"/>
        <end position="510"/>
    </location>
</feature>
<evidence type="ECO:0000256" key="16">
    <source>
        <dbReference type="ARBA" id="ARBA00030723"/>
    </source>
</evidence>
<feature type="region of interest" description="Disordered" evidence="21">
    <location>
        <begin position="394"/>
        <end position="418"/>
    </location>
</feature>
<evidence type="ECO:0000256" key="15">
    <source>
        <dbReference type="ARBA" id="ARBA00023211"/>
    </source>
</evidence>
<dbReference type="PANTHER" id="PTHR46420:SF1">
    <property type="entry name" value="BETA-1,4-GLUCURONYLTRANSFERASE 1"/>
    <property type="match status" value="1"/>
</dbReference>
<dbReference type="FunCoup" id="E4XC27">
    <property type="interactions" value="1"/>
</dbReference>
<evidence type="ECO:0000256" key="6">
    <source>
        <dbReference type="ARBA" id="ARBA00022676"/>
    </source>
</evidence>
<evidence type="ECO:0000256" key="21">
    <source>
        <dbReference type="SAM" id="MobiDB-lite"/>
    </source>
</evidence>
<dbReference type="GO" id="GO:0015020">
    <property type="term" value="F:glucuronosyltransferase activity"/>
    <property type="evidence" value="ECO:0007669"/>
    <property type="project" value="InterPro"/>
</dbReference>
<protein>
    <recommendedName>
        <fullName evidence="5">Beta-1,4-glucuronyltransferase 1</fullName>
    </recommendedName>
    <alternativeName>
        <fullName evidence="16">I-beta-1,3-N-acetylglucosaminyltransferase</fullName>
    </alternativeName>
    <alternativeName>
        <fullName evidence="19">N-acetyllactosaminide beta-1,3-N-acetylglucosaminyltransferase</fullName>
    </alternativeName>
    <alternativeName>
        <fullName evidence="17">Poly-N-acetyllactosamine extension enzyme</fullName>
    </alternativeName>
    <alternativeName>
        <fullName evidence="18">UDP-GlcNAc:betaGal beta-1,3-N-acetylglucosaminyltransferase 1</fullName>
    </alternativeName>
</protein>
<keyword evidence="8" id="KW-0812">Transmembrane</keyword>
<keyword evidence="14" id="KW-0325">Glycoprotein</keyword>
<comment type="pathway">
    <text evidence="3">Protein modification; protein glycosylation.</text>
</comment>
<evidence type="ECO:0000313" key="23">
    <source>
        <dbReference type="EMBL" id="CBY09152.1"/>
    </source>
</evidence>
<dbReference type="InterPro" id="IPR043189">
    <property type="entry name" value="B4GAT1"/>
</dbReference>
<dbReference type="InParanoid" id="E4XC27"/>
<organism evidence="23">
    <name type="scientific">Oikopleura dioica</name>
    <name type="common">Tunicate</name>
    <dbReference type="NCBI Taxonomy" id="34765"/>
    <lineage>
        <taxon>Eukaryota</taxon>
        <taxon>Metazoa</taxon>
        <taxon>Chordata</taxon>
        <taxon>Tunicata</taxon>
        <taxon>Appendicularia</taxon>
        <taxon>Copelata</taxon>
        <taxon>Oikopleuridae</taxon>
        <taxon>Oikopleura</taxon>
    </lineage>
</organism>
<keyword evidence="15" id="KW-0464">Manganese</keyword>
<keyword evidence="7" id="KW-0808">Transferase</keyword>
<dbReference type="Gene3D" id="3.90.550.10">
    <property type="entry name" value="Spore Coat Polysaccharide Biosynthesis Protein SpsA, Chain A"/>
    <property type="match status" value="1"/>
</dbReference>
<name>E4XC27_OIKDI</name>
<evidence type="ECO:0000256" key="19">
    <source>
        <dbReference type="ARBA" id="ARBA00033291"/>
    </source>
</evidence>
<evidence type="ECO:0000256" key="13">
    <source>
        <dbReference type="ARBA" id="ARBA00023136"/>
    </source>
</evidence>
<evidence type="ECO:0000256" key="2">
    <source>
        <dbReference type="ARBA" id="ARBA00004323"/>
    </source>
</evidence>
<dbReference type="Pfam" id="PF13896">
    <property type="entry name" value="Glyco_transf_49"/>
    <property type="match status" value="1"/>
</dbReference>
<evidence type="ECO:0000256" key="5">
    <source>
        <dbReference type="ARBA" id="ARBA00017962"/>
    </source>
</evidence>
<comment type="similarity">
    <text evidence="4">Belongs to the glycosyltransferase 49 family.</text>
</comment>
<accession>E4XC27</accession>
<keyword evidence="13" id="KW-0472">Membrane</keyword>
<dbReference type="EMBL" id="FN653035">
    <property type="protein sequence ID" value="CBY09152.1"/>
    <property type="molecule type" value="Genomic_DNA"/>
</dbReference>
<keyword evidence="11" id="KW-1133">Transmembrane helix</keyword>